<organism evidence="3 4">
    <name type="scientific">Faecalibacterium langellae</name>
    <dbReference type="NCBI Taxonomy" id="3435293"/>
    <lineage>
        <taxon>Bacteria</taxon>
        <taxon>Bacillati</taxon>
        <taxon>Bacillota</taxon>
        <taxon>Clostridia</taxon>
        <taxon>Eubacteriales</taxon>
        <taxon>Oscillospiraceae</taxon>
        <taxon>Faecalibacterium</taxon>
    </lineage>
</organism>
<keyword evidence="2" id="KW-0963">Cytoplasm</keyword>
<comment type="similarity">
    <text evidence="2">Belongs to the RbfA family.</text>
</comment>
<dbReference type="InterPro" id="IPR020053">
    <property type="entry name" value="Ribosome-bd_factorA_CS"/>
</dbReference>
<dbReference type="Pfam" id="PF02033">
    <property type="entry name" value="RBFA"/>
    <property type="match status" value="1"/>
</dbReference>
<gene>
    <name evidence="2 3" type="primary">rbfA</name>
    <name evidence="3" type="ORF">CGS46_02535</name>
</gene>
<protein>
    <recommendedName>
        <fullName evidence="2">Ribosome-binding factor A</fullName>
    </recommendedName>
</protein>
<comment type="subunit">
    <text evidence="2">Monomer. Binds 30S ribosomal subunits, but not 50S ribosomal subunits or 70S ribosomes.</text>
</comment>
<dbReference type="GO" id="GO:0005829">
    <property type="term" value="C:cytosol"/>
    <property type="evidence" value="ECO:0007669"/>
    <property type="project" value="TreeGrafter"/>
</dbReference>
<dbReference type="InterPro" id="IPR015946">
    <property type="entry name" value="KH_dom-like_a/b"/>
</dbReference>
<name>A0A2A6ZU97_9FIRM</name>
<reference evidence="3 4" key="1">
    <citation type="journal article" date="2017" name="Front. Microbiol.">
        <title>New Insights into the Diversity of the Genus Faecalibacterium.</title>
        <authorList>
            <person name="Benevides L."/>
            <person name="Burman S."/>
            <person name="Martin R."/>
            <person name="Robert V."/>
            <person name="Thomas M."/>
            <person name="Miquel S."/>
            <person name="Chain F."/>
            <person name="Sokol H."/>
            <person name="Bermudez-Humaran L.G."/>
            <person name="Morrison M."/>
            <person name="Langella P."/>
            <person name="Azevedo V.A."/>
            <person name="Chatel J.M."/>
            <person name="Soares S."/>
        </authorList>
    </citation>
    <scope>NUCLEOTIDE SEQUENCE [LARGE SCALE GENOMIC DNA]</scope>
    <source>
        <strain evidence="4">CNCM I-4540</strain>
    </source>
</reference>
<dbReference type="GO" id="GO:0030490">
    <property type="term" value="P:maturation of SSU-rRNA"/>
    <property type="evidence" value="ECO:0007669"/>
    <property type="project" value="UniProtKB-UniRule"/>
</dbReference>
<evidence type="ECO:0000313" key="3">
    <source>
        <dbReference type="EMBL" id="PDX59494.1"/>
    </source>
</evidence>
<keyword evidence="4" id="KW-1185">Reference proteome</keyword>
<dbReference type="InterPro" id="IPR023799">
    <property type="entry name" value="RbfA_dom_sf"/>
</dbReference>
<evidence type="ECO:0000313" key="4">
    <source>
        <dbReference type="Proteomes" id="UP000220752"/>
    </source>
</evidence>
<dbReference type="Gene3D" id="3.30.300.20">
    <property type="match status" value="1"/>
</dbReference>
<dbReference type="Proteomes" id="UP000220752">
    <property type="component" value="Unassembled WGS sequence"/>
</dbReference>
<comment type="caution">
    <text evidence="3">The sequence shown here is derived from an EMBL/GenBank/DDBJ whole genome shotgun (WGS) entry which is preliminary data.</text>
</comment>
<evidence type="ECO:0000256" key="2">
    <source>
        <dbReference type="HAMAP-Rule" id="MF_00003"/>
    </source>
</evidence>
<dbReference type="SUPFAM" id="SSF89919">
    <property type="entry name" value="Ribosome-binding factor A, RbfA"/>
    <property type="match status" value="1"/>
</dbReference>
<sequence>MSQKNMGRLAQDMKREIIAIIGRLKDPRLEGGLLTVTRLDVTPDLDVAKVYVSVMGREDGPKPAIEALNRAAGHVRTEVSKKMHIRKAPRFIFVEDDGAAYAAHINELLRTLNVNGDADTEASAPEETEE</sequence>
<dbReference type="RefSeq" id="WP_005945412.1">
    <property type="nucleotide sequence ID" value="NZ_CABMES010000013.1"/>
</dbReference>
<dbReference type="AlphaFoldDB" id="A0A2A6ZU97"/>
<dbReference type="NCBIfam" id="TIGR00082">
    <property type="entry name" value="rbfA"/>
    <property type="match status" value="1"/>
</dbReference>
<comment type="subcellular location">
    <subcellularLocation>
        <location evidence="2">Cytoplasm</location>
    </subcellularLocation>
</comment>
<comment type="function">
    <text evidence="2">One of several proteins that assist in the late maturation steps of the functional core of the 30S ribosomal subunit. Associates with free 30S ribosomal subunits (but not with 30S subunits that are part of 70S ribosomes or polysomes). Required for efficient processing of 16S rRNA. May interact with the 5'-terminal helix region of 16S rRNA.</text>
</comment>
<dbReference type="InterPro" id="IPR000238">
    <property type="entry name" value="RbfA"/>
</dbReference>
<dbReference type="HAMAP" id="MF_00003">
    <property type="entry name" value="RbfA"/>
    <property type="match status" value="1"/>
</dbReference>
<evidence type="ECO:0000256" key="1">
    <source>
        <dbReference type="ARBA" id="ARBA00022517"/>
    </source>
</evidence>
<dbReference type="PROSITE" id="PS01319">
    <property type="entry name" value="RBFA"/>
    <property type="match status" value="1"/>
</dbReference>
<proteinExistence type="inferred from homology"/>
<dbReference type="EMBL" id="NMTQ01000013">
    <property type="protein sequence ID" value="PDX59494.1"/>
    <property type="molecule type" value="Genomic_DNA"/>
</dbReference>
<keyword evidence="1 2" id="KW-0690">Ribosome biogenesis</keyword>
<dbReference type="GO" id="GO:0043024">
    <property type="term" value="F:ribosomal small subunit binding"/>
    <property type="evidence" value="ECO:0007669"/>
    <property type="project" value="TreeGrafter"/>
</dbReference>
<dbReference type="PANTHER" id="PTHR33515">
    <property type="entry name" value="RIBOSOME-BINDING FACTOR A, CHLOROPLASTIC-RELATED"/>
    <property type="match status" value="1"/>
</dbReference>
<accession>A0A2A6ZU97</accession>
<dbReference type="PANTHER" id="PTHR33515:SF1">
    <property type="entry name" value="RIBOSOME-BINDING FACTOR A, CHLOROPLASTIC-RELATED"/>
    <property type="match status" value="1"/>
</dbReference>